<dbReference type="OrthoDB" id="6612291at2759"/>
<dbReference type="EMBL" id="JAFCMP010000549">
    <property type="protein sequence ID" value="KAG5175417.1"/>
    <property type="molecule type" value="Genomic_DNA"/>
</dbReference>
<proteinExistence type="predicted"/>
<gene>
    <name evidence="1" type="ORF">JKP88DRAFT_203542</name>
</gene>
<keyword evidence="2" id="KW-1185">Reference proteome</keyword>
<sequence length="121" mass="13271">MHQTHELPHVITAQQRSGGARAPVPPGCLSGGFRLGFSLSLFTLYTVPARHAPSPYLLLPTYTTTVVLLVTCHVRLTSQETDFVSVPPPAALTPSAKRGRLLSFFGQRLWVTVGVHCHRRM</sequence>
<dbReference type="Proteomes" id="UP000664859">
    <property type="component" value="Unassembled WGS sequence"/>
</dbReference>
<dbReference type="AlphaFoldDB" id="A0A835YKC3"/>
<evidence type="ECO:0000313" key="2">
    <source>
        <dbReference type="Proteomes" id="UP000664859"/>
    </source>
</evidence>
<accession>A0A835YKC3</accession>
<evidence type="ECO:0000313" key="1">
    <source>
        <dbReference type="EMBL" id="KAG5175417.1"/>
    </source>
</evidence>
<reference evidence="1" key="1">
    <citation type="submission" date="2021-02" db="EMBL/GenBank/DDBJ databases">
        <title>First Annotated Genome of the Yellow-green Alga Tribonema minus.</title>
        <authorList>
            <person name="Mahan K.M."/>
        </authorList>
    </citation>
    <scope>NUCLEOTIDE SEQUENCE</scope>
    <source>
        <strain evidence="1">UTEX B ZZ1240</strain>
    </source>
</reference>
<protein>
    <submittedName>
        <fullName evidence="1">Uncharacterized protein</fullName>
    </submittedName>
</protein>
<comment type="caution">
    <text evidence="1">The sequence shown here is derived from an EMBL/GenBank/DDBJ whole genome shotgun (WGS) entry which is preliminary data.</text>
</comment>
<name>A0A835YKC3_9STRA</name>
<organism evidence="1 2">
    <name type="scientific">Tribonema minus</name>
    <dbReference type="NCBI Taxonomy" id="303371"/>
    <lineage>
        <taxon>Eukaryota</taxon>
        <taxon>Sar</taxon>
        <taxon>Stramenopiles</taxon>
        <taxon>Ochrophyta</taxon>
        <taxon>PX clade</taxon>
        <taxon>Xanthophyceae</taxon>
        <taxon>Tribonematales</taxon>
        <taxon>Tribonemataceae</taxon>
        <taxon>Tribonema</taxon>
    </lineage>
</organism>